<comment type="caution">
    <text evidence="3">The sequence shown here is derived from an EMBL/GenBank/DDBJ whole genome shotgun (WGS) entry which is preliminary data.</text>
</comment>
<dbReference type="Pfam" id="PF24883">
    <property type="entry name" value="NPHP3_N"/>
    <property type="match status" value="1"/>
</dbReference>
<dbReference type="PROSITE" id="PS50837">
    <property type="entry name" value="NACHT"/>
    <property type="match status" value="1"/>
</dbReference>
<proteinExistence type="predicted"/>
<feature type="domain" description="NACHT" evidence="2">
    <location>
        <begin position="313"/>
        <end position="436"/>
    </location>
</feature>
<dbReference type="InterPro" id="IPR015943">
    <property type="entry name" value="WD40/YVTN_repeat-like_dom_sf"/>
</dbReference>
<dbReference type="Gene3D" id="3.40.50.1460">
    <property type="match status" value="1"/>
</dbReference>
<gene>
    <name evidence="3" type="ORF">CLV42_108276</name>
</gene>
<dbReference type="EMBL" id="PYGK01000008">
    <property type="protein sequence ID" value="PSL28355.1"/>
    <property type="molecule type" value="Genomic_DNA"/>
</dbReference>
<dbReference type="InterPro" id="IPR036322">
    <property type="entry name" value="WD40_repeat_dom_sf"/>
</dbReference>
<dbReference type="InterPro" id="IPR027417">
    <property type="entry name" value="P-loop_NTPase"/>
</dbReference>
<dbReference type="Proteomes" id="UP000240978">
    <property type="component" value="Unassembled WGS sequence"/>
</dbReference>
<dbReference type="Gene3D" id="2.130.10.10">
    <property type="entry name" value="YVTN repeat-like/Quinoprotein amine dehydrogenase"/>
    <property type="match status" value="2"/>
</dbReference>
<dbReference type="InterPro" id="IPR011600">
    <property type="entry name" value="Pept_C14_caspase"/>
</dbReference>
<protein>
    <submittedName>
        <fullName evidence="3">Caspase domain-containing protein</fullName>
    </submittedName>
</protein>
<dbReference type="SUPFAM" id="SSF50978">
    <property type="entry name" value="WD40 repeat-like"/>
    <property type="match status" value="2"/>
</dbReference>
<dbReference type="SUPFAM" id="SSF52540">
    <property type="entry name" value="P-loop containing nucleoside triphosphate hydrolases"/>
    <property type="match status" value="1"/>
</dbReference>
<keyword evidence="1" id="KW-0677">Repeat</keyword>
<organism evidence="3 4">
    <name type="scientific">Chitinophaga ginsengisoli</name>
    <dbReference type="NCBI Taxonomy" id="363837"/>
    <lineage>
        <taxon>Bacteria</taxon>
        <taxon>Pseudomonadati</taxon>
        <taxon>Bacteroidota</taxon>
        <taxon>Chitinophagia</taxon>
        <taxon>Chitinophagales</taxon>
        <taxon>Chitinophagaceae</taxon>
        <taxon>Chitinophaga</taxon>
    </lineage>
</organism>
<name>A0A2P8G397_9BACT</name>
<dbReference type="PANTHER" id="PTHR10039">
    <property type="entry name" value="AMELOGENIN"/>
    <property type="match status" value="1"/>
</dbReference>
<evidence type="ECO:0000313" key="3">
    <source>
        <dbReference type="EMBL" id="PSL28355.1"/>
    </source>
</evidence>
<dbReference type="GO" id="GO:0006508">
    <property type="term" value="P:proteolysis"/>
    <property type="evidence" value="ECO:0007669"/>
    <property type="project" value="InterPro"/>
</dbReference>
<sequence length="1412" mass="159757">MRKILIASGTSQYDFLLPDQQRPQIVEIVKDIKTTFSKQLKYDLELEEISINPLSNDLRMKMDDWLADPGRCADDWVVFYYTGHGEIVGGNSLYLLTRDYKTGRHTNTAVSVRQIGEMVAGITAGGAKRNTRRMLFILDTCFSGTGVENLSDVLQNTFERGNYGNMFYILAASFPEEEARAGGLSRALIAAVDEVGKKSKEQSYIYFDQIIPAIYNKLLTHKPLFVTAASPDTEQQFFPNPHYIAGIQYTTSTTTTTTTNRSILRSANPDDFKYFWEPNARGVSTNSESGWYFTGRTKMLSAIAGWLNVRSSQMLIVTGPPGSGKSTMLSMIVLLAQPQAEVPVDLKTYLPIFQQLDLAVLARGKNLQDIVQIVAQSLNIEPSLKTVIHAFESVSHYFMLLDGLDESLDKERIYNLLLAPLSKLPNVKLIIGSRPDTIWKTRADFEIISTDDGDYINQAEFEQYVLKRLVGISSDKERLQAASMITAKAYPNFLIGRLATAAFLTGDADLEVFNKQAFEYPSTVNQAFTLYLKSFNEQEKRVRDILLPLAWAQGNGIPWDQIWLTLVNVFSEIQYKDEDIRWVIENAGAFILEVLENNRSVFKLYHEAMREYLRGEISERKAHTIIVNALINTVPLLPAQENNHDWRLAHPYLLNYLPDHAAISGDLERLVIDPLFLLYANPIKLHAILLSQSNQIDPILANVYQSSIHHIRNKDLSEAAVYLKLNSWKYGQCDLIIHDAWKVLKTPWRVNWAIWNPQFSSHEIAHGKSNITAIAHGKWEGQNVVAVCRERGVVEIWNLETYDKTYEWDTSTNKGARALCFSEHDSGLLLVLAWLDGLVKTINLNSQWVNTTQSGGKVRLMEVTKRKGENVCILYQEPASLVMRTLPDLALVMQRDEIMETKAYNMDCVQLGQEKFLLTVGDHLNIEKDGSNCNIYLFSLEDFSTVWHNPSDNRGVFLDFQVLNIYNSTMAVVSQDSWGPTEIWDLKARNVLFRDEYTTAYSWISANEGKSILLSIYMGELYSSTINYDSESRSIIASDRQWYPGIRIYGNSYRVIQLSGREKLLTKDDNGTFLHLWDIASIQGSKMAFSSTQLEDDKITTIAVKLKRFSVVYGGSRSNGINLIDVSTGLVLEKFAIPLEGRITSLAITTNEEKLICVTDNSHLGLIDINQDNAKLSNYRKLFQAEFIQTIFILKRDGQQILLAAVKENHVWSVRIWNITTSEEIPANDQFRLISGQEDKTIEGLTGMVFNNKLRIAFSSKYGMVNVGDYEDIITFESYLASWYTFGNDGEYIECLVSGDWGNRKILVSASEYGHITIFNFETGQIVYELANAHPVKITALLFFDQGVNSFIISGDTAGTLKFWSVELEGFYTIELRSIILKILQGVKGGLFIHTVQGIVMINVADLFPRKC</sequence>
<dbReference type="Gene3D" id="3.40.50.300">
    <property type="entry name" value="P-loop containing nucleotide triphosphate hydrolases"/>
    <property type="match status" value="1"/>
</dbReference>
<evidence type="ECO:0000313" key="4">
    <source>
        <dbReference type="Proteomes" id="UP000240978"/>
    </source>
</evidence>
<dbReference type="InterPro" id="IPR007111">
    <property type="entry name" value="NACHT_NTPase"/>
</dbReference>
<accession>A0A2P8G397</accession>
<reference evidence="3 4" key="1">
    <citation type="submission" date="2018-03" db="EMBL/GenBank/DDBJ databases">
        <title>Genomic Encyclopedia of Archaeal and Bacterial Type Strains, Phase II (KMG-II): from individual species to whole genera.</title>
        <authorList>
            <person name="Goeker M."/>
        </authorList>
    </citation>
    <scope>NUCLEOTIDE SEQUENCE [LARGE SCALE GENOMIC DNA]</scope>
    <source>
        <strain evidence="3 4">DSM 18107</strain>
    </source>
</reference>
<dbReference type="OrthoDB" id="1492850at2"/>
<evidence type="ECO:0000259" key="2">
    <source>
        <dbReference type="PROSITE" id="PS50837"/>
    </source>
</evidence>
<evidence type="ECO:0000256" key="1">
    <source>
        <dbReference type="ARBA" id="ARBA00022737"/>
    </source>
</evidence>
<dbReference type="RefSeq" id="WP_106603815.1">
    <property type="nucleotide sequence ID" value="NZ_PYGK01000008.1"/>
</dbReference>
<keyword evidence="4" id="KW-1185">Reference proteome</keyword>
<dbReference type="Pfam" id="PF00656">
    <property type="entry name" value="Peptidase_C14"/>
    <property type="match status" value="1"/>
</dbReference>
<dbReference type="PANTHER" id="PTHR10039:SF14">
    <property type="entry name" value="NACHT DOMAIN-CONTAINING PROTEIN"/>
    <property type="match status" value="1"/>
</dbReference>
<dbReference type="InterPro" id="IPR056884">
    <property type="entry name" value="NPHP3-like_N"/>
</dbReference>
<dbReference type="GO" id="GO:0004197">
    <property type="term" value="F:cysteine-type endopeptidase activity"/>
    <property type="evidence" value="ECO:0007669"/>
    <property type="project" value="InterPro"/>
</dbReference>